<organism evidence="1 2">
    <name type="scientific">Anaerovirgula multivorans</name>
    <dbReference type="NCBI Taxonomy" id="312168"/>
    <lineage>
        <taxon>Bacteria</taxon>
        <taxon>Bacillati</taxon>
        <taxon>Bacillota</taxon>
        <taxon>Clostridia</taxon>
        <taxon>Peptostreptococcales</taxon>
        <taxon>Natronincolaceae</taxon>
        <taxon>Anaerovirgula</taxon>
    </lineage>
</organism>
<dbReference type="EMBL" id="FZOJ01000050">
    <property type="protein sequence ID" value="SNT19123.1"/>
    <property type="molecule type" value="Genomic_DNA"/>
</dbReference>
<feature type="non-terminal residue" evidence="1">
    <location>
        <position position="1"/>
    </location>
</feature>
<gene>
    <name evidence="1" type="ORF">SAMN05446037_10501</name>
</gene>
<name>A0A239KNE1_9FIRM</name>
<dbReference type="AlphaFoldDB" id="A0A239KNE1"/>
<accession>A0A239KNE1</accession>
<evidence type="ECO:0000313" key="2">
    <source>
        <dbReference type="Proteomes" id="UP000198304"/>
    </source>
</evidence>
<dbReference type="Proteomes" id="UP000198304">
    <property type="component" value="Unassembled WGS sequence"/>
</dbReference>
<sequence length="50" mass="5681">HNITVLTTIMGDFMYAISRLSYPIVGFLARSDGLFAIFIFDDNIILLSQR</sequence>
<proteinExistence type="predicted"/>
<evidence type="ECO:0000313" key="1">
    <source>
        <dbReference type="EMBL" id="SNT19123.1"/>
    </source>
</evidence>
<protein>
    <submittedName>
        <fullName evidence="1">Uncharacterized protein</fullName>
    </submittedName>
</protein>
<keyword evidence="2" id="KW-1185">Reference proteome</keyword>
<reference evidence="1 2" key="1">
    <citation type="submission" date="2017-06" db="EMBL/GenBank/DDBJ databases">
        <authorList>
            <person name="Kim H.J."/>
            <person name="Triplett B.A."/>
        </authorList>
    </citation>
    <scope>NUCLEOTIDE SEQUENCE [LARGE SCALE GENOMIC DNA]</scope>
    <source>
        <strain evidence="1 2">SCA</strain>
    </source>
</reference>